<dbReference type="PANTHER" id="PTHR12224">
    <property type="entry name" value="BETA-1,4-MANNOSYL-GLYCOPROTEIN BETA-1,4-N-ACETYLGLUCOSAMINYL-TRANSFERASE"/>
    <property type="match status" value="1"/>
</dbReference>
<dbReference type="Pfam" id="PF04724">
    <property type="entry name" value="Glyco_transf_17"/>
    <property type="match status" value="1"/>
</dbReference>
<dbReference type="GO" id="GO:0003830">
    <property type="term" value="F:beta-1,4-mannosylglycoprotein 4-beta-N-acetylglucosaminyltransferase activity"/>
    <property type="evidence" value="ECO:0007669"/>
    <property type="project" value="InterPro"/>
</dbReference>
<accession>A0A229FXP3</accession>
<dbReference type="GO" id="GO:0006044">
    <property type="term" value="P:N-acetylglucosamine metabolic process"/>
    <property type="evidence" value="ECO:0007669"/>
    <property type="project" value="TreeGrafter"/>
</dbReference>
<sequence length="289" mass="34589">MNNQVITLPPKVYDCFCYFNEDLLLELRLETLWDKVDYFVVCESVLTISGLPKPLYFDLEKFQKYKSKIRHLVVRDYPFDTCDAWRNERWQRDYLINGLFDANPDDWILLSDVDEIPRPETIKNYNPAIGRRGDFQQYMYAYYLNNRWETAGEPVIWVGSKITTYKNLLGFFNGSMEYLRGYKIPGVLRGIRRAFFKKFLIQKINNGGWHFTWMAGVEKIIQKLESFAHQEFNRPEFKKPEKIKELIHSGRDVLFPDRAYKVQCLDQQFPEYLVKNQEKFESYLLRKVG</sequence>
<organism evidence="1 2">
    <name type="scientific">Polynucleobacter cosmopolitanus</name>
    <dbReference type="NCBI Taxonomy" id="351345"/>
    <lineage>
        <taxon>Bacteria</taxon>
        <taxon>Pseudomonadati</taxon>
        <taxon>Pseudomonadota</taxon>
        <taxon>Betaproteobacteria</taxon>
        <taxon>Burkholderiales</taxon>
        <taxon>Burkholderiaceae</taxon>
        <taxon>Polynucleobacter</taxon>
    </lineage>
</organism>
<name>A0A229FXP3_9BURK</name>
<keyword evidence="1" id="KW-0808">Transferase</keyword>
<dbReference type="EMBL" id="NJGG01000001">
    <property type="protein sequence ID" value="OXL16209.1"/>
    <property type="molecule type" value="Genomic_DNA"/>
</dbReference>
<proteinExistence type="predicted"/>
<keyword evidence="2" id="KW-1185">Reference proteome</keyword>
<dbReference type="PANTHER" id="PTHR12224:SF0">
    <property type="entry name" value="BETA-1,4-MANNOSYL-GLYCOPROTEIN 4-BETA-N-ACETYLGLUCOSAMINYLTRANSFERASE"/>
    <property type="match status" value="1"/>
</dbReference>
<keyword evidence="1" id="KW-0328">Glycosyltransferase</keyword>
<gene>
    <name evidence="1" type="ORF">AOC33_03795</name>
</gene>
<dbReference type="RefSeq" id="WP_089515237.1">
    <property type="nucleotide sequence ID" value="NZ_NJGG01000001.1"/>
</dbReference>
<dbReference type="Proteomes" id="UP000215188">
    <property type="component" value="Unassembled WGS sequence"/>
</dbReference>
<evidence type="ECO:0000313" key="1">
    <source>
        <dbReference type="EMBL" id="OXL16209.1"/>
    </source>
</evidence>
<dbReference type="AlphaFoldDB" id="A0A229FXP3"/>
<protein>
    <submittedName>
        <fullName evidence="1">Beta-1,4-mannosyl-glycoprotein beta-1,4-N-acetylglucosaminyltransferase</fullName>
    </submittedName>
</protein>
<comment type="caution">
    <text evidence="1">The sequence shown here is derived from an EMBL/GenBank/DDBJ whole genome shotgun (WGS) entry which is preliminary data.</text>
</comment>
<dbReference type="InterPro" id="IPR006813">
    <property type="entry name" value="Glyco_trans_17"/>
</dbReference>
<evidence type="ECO:0000313" key="2">
    <source>
        <dbReference type="Proteomes" id="UP000215188"/>
    </source>
</evidence>
<dbReference type="OrthoDB" id="7391526at2"/>
<dbReference type="GO" id="GO:0016020">
    <property type="term" value="C:membrane"/>
    <property type="evidence" value="ECO:0007669"/>
    <property type="project" value="InterPro"/>
</dbReference>
<reference evidence="1 2" key="1">
    <citation type="submission" date="2017-06" db="EMBL/GenBank/DDBJ databases">
        <title>Reclassification of a Polynucleobacter cosmopolitanus strain isolated from tropical Lake Victoria as Polynucleobacter victoriensis comb. nov.</title>
        <authorList>
            <person name="Hahn M.W."/>
        </authorList>
    </citation>
    <scope>NUCLEOTIDE SEQUENCE [LARGE SCALE GENOMIC DNA]</scope>
    <source>
        <strain evidence="1 2">MWH-MoIso2</strain>
    </source>
</reference>